<dbReference type="InterPro" id="IPR014729">
    <property type="entry name" value="Rossmann-like_a/b/a_fold"/>
</dbReference>
<dbReference type="HAMAP" id="MF_00049_B">
    <property type="entry name" value="Leu_tRNA_synth_B"/>
    <property type="match status" value="1"/>
</dbReference>
<feature type="binding site" evidence="9">
    <location>
        <position position="588"/>
    </location>
    <ligand>
        <name>ATP</name>
        <dbReference type="ChEBI" id="CHEBI:30616"/>
    </ligand>
</feature>
<keyword evidence="6 9" id="KW-0648">Protein biosynthesis</keyword>
<dbReference type="InterPro" id="IPR001412">
    <property type="entry name" value="aa-tRNA-synth_I_CS"/>
</dbReference>
<organism evidence="15">
    <name type="scientific">Acidithiobacillus sulfuriphilus</name>
    <dbReference type="NCBI Taxonomy" id="1867749"/>
    <lineage>
        <taxon>Bacteria</taxon>
        <taxon>Pseudomonadati</taxon>
        <taxon>Pseudomonadota</taxon>
        <taxon>Acidithiobacillia</taxon>
        <taxon>Acidithiobacillales</taxon>
        <taxon>Acidithiobacillaceae</taxon>
        <taxon>Acidithiobacillus</taxon>
    </lineage>
</organism>
<feature type="domain" description="Methionyl/Valyl/Leucyl/Isoleucyl-tRNA synthetase anticodon-binding" evidence="12">
    <location>
        <begin position="663"/>
        <end position="785"/>
    </location>
</feature>
<comment type="subcellular location">
    <subcellularLocation>
        <location evidence="9">Cytoplasm</location>
    </subcellularLocation>
</comment>
<feature type="domain" description="Methionyl/Leucyl tRNA synthetase" evidence="13">
    <location>
        <begin position="43"/>
        <end position="175"/>
    </location>
</feature>
<keyword evidence="5 9" id="KW-0067">ATP-binding</keyword>
<dbReference type="InterPro" id="IPR009008">
    <property type="entry name" value="Val/Leu/Ile-tRNA-synth_edit"/>
</dbReference>
<dbReference type="Gene3D" id="3.10.20.590">
    <property type="match status" value="1"/>
</dbReference>
<dbReference type="InterPro" id="IPR015413">
    <property type="entry name" value="Methionyl/Leucyl_tRNA_Synth"/>
</dbReference>
<feature type="domain" description="Aminoacyl-tRNA synthetase class Ia" evidence="11">
    <location>
        <begin position="423"/>
        <end position="624"/>
    </location>
</feature>
<feature type="short sequence motif" description="'HIGH' region" evidence="9">
    <location>
        <begin position="46"/>
        <end position="56"/>
    </location>
</feature>
<evidence type="ECO:0000256" key="7">
    <source>
        <dbReference type="ARBA" id="ARBA00023146"/>
    </source>
</evidence>
<dbReference type="GO" id="GO:0006429">
    <property type="term" value="P:leucyl-tRNA aminoacylation"/>
    <property type="evidence" value="ECO:0007669"/>
    <property type="project" value="UniProtKB-UniRule"/>
</dbReference>
<dbReference type="GO" id="GO:0005524">
    <property type="term" value="F:ATP binding"/>
    <property type="evidence" value="ECO:0007669"/>
    <property type="project" value="UniProtKB-UniRule"/>
</dbReference>
<dbReference type="Gene3D" id="1.10.730.10">
    <property type="entry name" value="Isoleucyl-tRNA Synthetase, Domain 1"/>
    <property type="match status" value="1"/>
</dbReference>
<dbReference type="Gene3D" id="3.40.50.620">
    <property type="entry name" value="HUPs"/>
    <property type="match status" value="2"/>
</dbReference>
<dbReference type="Pfam" id="PF00133">
    <property type="entry name" value="tRNA-synt_1"/>
    <property type="match status" value="1"/>
</dbReference>
<protein>
    <recommendedName>
        <fullName evidence="9">Leucine--tRNA ligase</fullName>
        <ecNumber evidence="9">6.1.1.4</ecNumber>
    </recommendedName>
    <alternativeName>
        <fullName evidence="9">Leucyl-tRNA synthetase</fullName>
        <shortName evidence="9">LeuRS</shortName>
    </alternativeName>
</protein>
<evidence type="ECO:0000256" key="2">
    <source>
        <dbReference type="ARBA" id="ARBA00022490"/>
    </source>
</evidence>
<dbReference type="NCBIfam" id="TIGR00396">
    <property type="entry name" value="leuS_bact"/>
    <property type="match status" value="1"/>
</dbReference>
<evidence type="ECO:0000256" key="8">
    <source>
        <dbReference type="ARBA" id="ARBA00047469"/>
    </source>
</evidence>
<evidence type="ECO:0000256" key="5">
    <source>
        <dbReference type="ARBA" id="ARBA00022840"/>
    </source>
</evidence>
<keyword evidence="2 9" id="KW-0963">Cytoplasm</keyword>
<dbReference type="InterPro" id="IPR025709">
    <property type="entry name" value="Leu_tRNA-synth_edit"/>
</dbReference>
<dbReference type="Pfam" id="PF13603">
    <property type="entry name" value="tRNA-synt_1_2"/>
    <property type="match status" value="1"/>
</dbReference>
<dbReference type="PANTHER" id="PTHR43740">
    <property type="entry name" value="LEUCYL-TRNA SYNTHETASE"/>
    <property type="match status" value="1"/>
</dbReference>
<proteinExistence type="inferred from homology"/>
<dbReference type="SUPFAM" id="SSF52374">
    <property type="entry name" value="Nucleotidylyl transferase"/>
    <property type="match status" value="1"/>
</dbReference>
<dbReference type="Pfam" id="PF08264">
    <property type="entry name" value="Anticodon_1"/>
    <property type="match status" value="1"/>
</dbReference>
<keyword evidence="3 9" id="KW-0436">Ligase</keyword>
<dbReference type="PROSITE" id="PS00178">
    <property type="entry name" value="AA_TRNA_LIGASE_I"/>
    <property type="match status" value="1"/>
</dbReference>
<dbReference type="GO" id="GO:0005829">
    <property type="term" value="C:cytosol"/>
    <property type="evidence" value="ECO:0007669"/>
    <property type="project" value="TreeGrafter"/>
</dbReference>
<evidence type="ECO:0000259" key="13">
    <source>
        <dbReference type="Pfam" id="PF09334"/>
    </source>
</evidence>
<dbReference type="InterPro" id="IPR002300">
    <property type="entry name" value="aa-tRNA-synth_Ia"/>
</dbReference>
<dbReference type="InterPro" id="IPR002302">
    <property type="entry name" value="Leu-tRNA-ligase"/>
</dbReference>
<dbReference type="Pfam" id="PF09334">
    <property type="entry name" value="tRNA-synt_1g"/>
    <property type="match status" value="1"/>
</dbReference>
<name>A0A3M8QTH8_9PROT</name>
<dbReference type="SUPFAM" id="SSF47323">
    <property type="entry name" value="Anticodon-binding domain of a subclass of class I aminoacyl-tRNA synthetases"/>
    <property type="match status" value="1"/>
</dbReference>
<accession>A0A3M8QTH8</accession>
<keyword evidence="4 9" id="KW-0547">Nucleotide-binding</keyword>
<dbReference type="EMBL" id="RIZI01000194">
    <property type="protein sequence ID" value="RNF57850.1"/>
    <property type="molecule type" value="Genomic_DNA"/>
</dbReference>
<evidence type="ECO:0000256" key="3">
    <source>
        <dbReference type="ARBA" id="ARBA00022598"/>
    </source>
</evidence>
<evidence type="ECO:0000313" key="15">
    <source>
        <dbReference type="EMBL" id="RNF57850.1"/>
    </source>
</evidence>
<evidence type="ECO:0000259" key="14">
    <source>
        <dbReference type="Pfam" id="PF13603"/>
    </source>
</evidence>
<dbReference type="OrthoDB" id="5287134at2"/>
<dbReference type="PRINTS" id="PR00985">
    <property type="entry name" value="TRNASYNTHLEU"/>
</dbReference>
<evidence type="ECO:0000256" key="4">
    <source>
        <dbReference type="ARBA" id="ARBA00022741"/>
    </source>
</evidence>
<evidence type="ECO:0000256" key="9">
    <source>
        <dbReference type="HAMAP-Rule" id="MF_00049"/>
    </source>
</evidence>
<feature type="domain" description="Leucyl-tRNA synthetase editing" evidence="14">
    <location>
        <begin position="226"/>
        <end position="408"/>
    </location>
</feature>
<evidence type="ECO:0000256" key="6">
    <source>
        <dbReference type="ARBA" id="ARBA00022917"/>
    </source>
</evidence>
<evidence type="ECO:0000259" key="12">
    <source>
        <dbReference type="Pfam" id="PF08264"/>
    </source>
</evidence>
<dbReference type="FunFam" id="1.10.730.10:FF:000003">
    <property type="entry name" value="Leucine--tRNA ligase"/>
    <property type="match status" value="1"/>
</dbReference>
<dbReference type="GO" id="GO:0002161">
    <property type="term" value="F:aminoacyl-tRNA deacylase activity"/>
    <property type="evidence" value="ECO:0007669"/>
    <property type="project" value="InterPro"/>
</dbReference>
<dbReference type="EC" id="6.1.1.4" evidence="9"/>
<dbReference type="CDD" id="cd07958">
    <property type="entry name" value="Anticodon_Ia_Leu_BEm"/>
    <property type="match status" value="1"/>
</dbReference>
<gene>
    <name evidence="9" type="primary">leuS</name>
    <name evidence="15" type="ORF">EC580_13740</name>
</gene>
<dbReference type="InterPro" id="IPR013155">
    <property type="entry name" value="M/V/L/I-tRNA-synth_anticd-bd"/>
</dbReference>
<dbReference type="SUPFAM" id="SSF50677">
    <property type="entry name" value="ValRS/IleRS/LeuRS editing domain"/>
    <property type="match status" value="1"/>
</dbReference>
<dbReference type="RefSeq" id="WP_123106017.1">
    <property type="nucleotide sequence ID" value="NZ_CP127527.1"/>
</dbReference>
<keyword evidence="7 9" id="KW-0030">Aminoacyl-tRNA synthetase</keyword>
<evidence type="ECO:0000256" key="1">
    <source>
        <dbReference type="ARBA" id="ARBA00005594"/>
    </source>
</evidence>
<comment type="catalytic activity">
    <reaction evidence="8 9">
        <text>tRNA(Leu) + L-leucine + ATP = L-leucyl-tRNA(Leu) + AMP + diphosphate</text>
        <dbReference type="Rhea" id="RHEA:11688"/>
        <dbReference type="Rhea" id="RHEA-COMP:9613"/>
        <dbReference type="Rhea" id="RHEA-COMP:9622"/>
        <dbReference type="ChEBI" id="CHEBI:30616"/>
        <dbReference type="ChEBI" id="CHEBI:33019"/>
        <dbReference type="ChEBI" id="CHEBI:57427"/>
        <dbReference type="ChEBI" id="CHEBI:78442"/>
        <dbReference type="ChEBI" id="CHEBI:78494"/>
        <dbReference type="ChEBI" id="CHEBI:456215"/>
        <dbReference type="EC" id="6.1.1.4"/>
    </reaction>
</comment>
<sequence>MTSQDTPPYSPQTLESEVQRRWQEKQLFRAVGDASGEKFYCLSMFPYPSGQLHMGHVRNYSIGDAIARYQRMRGRQVLQPMGWDAFGLPAENAALKHGLAPAQWTLDNIAHMRGQLQRLGLSYDWSREFATCTPEYYRWEQWLFVRLWEKGLVYQKLSTVNWDPVDQTVLANEQVVDGRGWRSGAAVERREIRQWFLRITAYADELLSGLEHLAEGWPEQVLSMQRNWIGRSEGAEIRFPLATGEGVVKVFTTRPDTLLGATYLAIAPEHPLALAAARTQPELAAFLERCRHVAVSEATVETQEKEGYPTGITVRHPLTGQPLPVWVANFVLMGYGEGAVMSVPAHDQRDFEFARKYGLPIQVVVVPEGEEIPSGILEQAYTGSGRLVHSGIYDGLDNETAKARITAAVAAAGLGRKTVNYRLRDWGISRQRYWGTPIPMIHCPRCGAVPVPEKDLPVVLPTHYHLDNPRSPLLDDPEFHQVPCPQCGGGARRETDTMDTFVESSWYYARFTCPDAAAMLDERAARWLPVDQYIGGVEHAVLHLLYARFFNKLLRDVGLLPADGRHDEPFRRLLTQGMVLKDGGKMSKSKGNTVDPQGLIDRYGADTARLFILFAAPPEQHLEWSDAAVEGAYRFLHRVWRLVHEYGQTPPPLPATLSAEARDLRRLVHQCIDRVSSNMDGRYHFNAAIAAIMELNNALMKVPGEAQADLRAVLGEGLRSMALLLSPFAPHIAEALWQRLGQEGELSFAPWPNADPEALQSSTVTLVIQVNGKLRERLEVPADADAGSIEAVVLAYPPLQKHLAGLSVRKVVVVPGRLVNVVAQ</sequence>
<feature type="short sequence motif" description="'KMSKS' region" evidence="9">
    <location>
        <begin position="585"/>
        <end position="589"/>
    </location>
</feature>
<evidence type="ECO:0000259" key="11">
    <source>
        <dbReference type="Pfam" id="PF00133"/>
    </source>
</evidence>
<evidence type="ECO:0000256" key="10">
    <source>
        <dbReference type="RuleBase" id="RU363035"/>
    </source>
</evidence>
<dbReference type="PANTHER" id="PTHR43740:SF2">
    <property type="entry name" value="LEUCINE--TRNA LIGASE, MITOCHONDRIAL"/>
    <property type="match status" value="1"/>
</dbReference>
<dbReference type="AlphaFoldDB" id="A0A3M8QTH8"/>
<dbReference type="GO" id="GO:0004823">
    <property type="term" value="F:leucine-tRNA ligase activity"/>
    <property type="evidence" value="ECO:0007669"/>
    <property type="project" value="UniProtKB-UniRule"/>
</dbReference>
<reference evidence="15" key="1">
    <citation type="submission" date="2018-10" db="EMBL/GenBank/DDBJ databases">
        <title>Acidithiobacillus sulfuriphilus sp. nov.: an extremely acidophilic sulfur-oxidizing chemolithotroph isolated from a neutral pH environment.</title>
        <authorList>
            <person name="Falagan C."/>
            <person name="Moya-Beltran A."/>
            <person name="Quatrini R."/>
            <person name="Johnson D.B."/>
        </authorList>
    </citation>
    <scope>NUCLEOTIDE SEQUENCE [LARGE SCALE GENOMIC DNA]</scope>
    <source>
        <strain evidence="15">CJ-2</strain>
    </source>
</reference>
<dbReference type="CDD" id="cd00812">
    <property type="entry name" value="LeuRS_core"/>
    <property type="match status" value="1"/>
</dbReference>
<comment type="similarity">
    <text evidence="1 9 10">Belongs to the class-I aminoacyl-tRNA synthetase family.</text>
</comment>
<comment type="caution">
    <text evidence="15">The sequence shown here is derived from an EMBL/GenBank/DDBJ whole genome shotgun (WGS) entry which is preliminary data.</text>
</comment>
<dbReference type="InterPro" id="IPR009080">
    <property type="entry name" value="tRNAsynth_Ia_anticodon-bd"/>
</dbReference>